<keyword evidence="2" id="KW-0472">Membrane</keyword>
<dbReference type="InterPro" id="IPR032531">
    <property type="entry name" value="DUF4956"/>
</dbReference>
<proteinExistence type="predicted"/>
<dbReference type="Proteomes" id="UP001499967">
    <property type="component" value="Unassembled WGS sequence"/>
</dbReference>
<feature type="transmembrane region" description="Helical" evidence="2">
    <location>
        <begin position="5"/>
        <end position="21"/>
    </location>
</feature>
<dbReference type="EMBL" id="BAAAHP010000177">
    <property type="protein sequence ID" value="GAA0896767.1"/>
    <property type="molecule type" value="Genomic_DNA"/>
</dbReference>
<organism evidence="3 4">
    <name type="scientific">Pseudonocardia zijingensis</name>
    <dbReference type="NCBI Taxonomy" id="153376"/>
    <lineage>
        <taxon>Bacteria</taxon>
        <taxon>Bacillati</taxon>
        <taxon>Actinomycetota</taxon>
        <taxon>Actinomycetes</taxon>
        <taxon>Pseudonocardiales</taxon>
        <taxon>Pseudonocardiaceae</taxon>
        <taxon>Pseudonocardia</taxon>
    </lineage>
</organism>
<sequence>MIDLVIDLVAIMLMAYVLYFRRHWRADLLLSYVTLNIGIFVVMSLLSTVQVDIAVGFGLFAILSIVRLRSSAVTQQEVAYYFVALVMGLLNGMDVADRALQVVLNALLLVTMAVFDSRALRERSRRVDVHLRKVYDDDAVLVADLERELGGRVMYHEVTEVDLGRRHTSVDVRYRPGTGVVRRDEPEPAGEVVIVEEPPGPREIPAAPAAALVSSGSGGENRSDPVVG</sequence>
<comment type="caution">
    <text evidence="3">The sequence shown here is derived from an EMBL/GenBank/DDBJ whole genome shotgun (WGS) entry which is preliminary data.</text>
</comment>
<reference evidence="4" key="1">
    <citation type="journal article" date="2019" name="Int. J. Syst. Evol. Microbiol.">
        <title>The Global Catalogue of Microorganisms (GCM) 10K type strain sequencing project: providing services to taxonomists for standard genome sequencing and annotation.</title>
        <authorList>
            <consortium name="The Broad Institute Genomics Platform"/>
            <consortium name="The Broad Institute Genome Sequencing Center for Infectious Disease"/>
            <person name="Wu L."/>
            <person name="Ma J."/>
        </authorList>
    </citation>
    <scope>NUCLEOTIDE SEQUENCE [LARGE SCALE GENOMIC DNA]</scope>
    <source>
        <strain evidence="4">JCM 11117</strain>
    </source>
</reference>
<evidence type="ECO:0000313" key="3">
    <source>
        <dbReference type="EMBL" id="GAA0896767.1"/>
    </source>
</evidence>
<feature type="region of interest" description="Disordered" evidence="1">
    <location>
        <begin position="195"/>
        <end position="228"/>
    </location>
</feature>
<evidence type="ECO:0000313" key="4">
    <source>
        <dbReference type="Proteomes" id="UP001499967"/>
    </source>
</evidence>
<evidence type="ECO:0000256" key="2">
    <source>
        <dbReference type="SAM" id="Phobius"/>
    </source>
</evidence>
<keyword evidence="2" id="KW-0812">Transmembrane</keyword>
<evidence type="ECO:0000256" key="1">
    <source>
        <dbReference type="SAM" id="MobiDB-lite"/>
    </source>
</evidence>
<feature type="transmembrane region" description="Helical" evidence="2">
    <location>
        <begin position="33"/>
        <end position="66"/>
    </location>
</feature>
<feature type="transmembrane region" description="Helical" evidence="2">
    <location>
        <begin position="78"/>
        <end position="93"/>
    </location>
</feature>
<gene>
    <name evidence="3" type="ORF">GCM10009559_55990</name>
</gene>
<name>A0ABP3YKG2_9PSEU</name>
<accession>A0ABP3YKG2</accession>
<keyword evidence="4" id="KW-1185">Reference proteome</keyword>
<protein>
    <submittedName>
        <fullName evidence="3">DUF4956 domain-containing protein</fullName>
    </submittedName>
</protein>
<keyword evidence="2" id="KW-1133">Transmembrane helix</keyword>
<dbReference type="Pfam" id="PF16316">
    <property type="entry name" value="DUF4956"/>
    <property type="match status" value="1"/>
</dbReference>
<feature type="transmembrane region" description="Helical" evidence="2">
    <location>
        <begin position="99"/>
        <end position="116"/>
    </location>
</feature>